<dbReference type="Proteomes" id="UP001054945">
    <property type="component" value="Unassembled WGS sequence"/>
</dbReference>
<keyword evidence="2" id="KW-1185">Reference proteome</keyword>
<dbReference type="AlphaFoldDB" id="A0AAV4Q635"/>
<gene>
    <name evidence="1" type="ORF">CEXT_110831</name>
</gene>
<dbReference type="EMBL" id="BPLR01005580">
    <property type="protein sequence ID" value="GIY03455.1"/>
    <property type="molecule type" value="Genomic_DNA"/>
</dbReference>
<evidence type="ECO:0000313" key="2">
    <source>
        <dbReference type="Proteomes" id="UP001054945"/>
    </source>
</evidence>
<accession>A0AAV4Q635</accession>
<reference evidence="1 2" key="1">
    <citation type="submission" date="2021-06" db="EMBL/GenBank/DDBJ databases">
        <title>Caerostris extrusa draft genome.</title>
        <authorList>
            <person name="Kono N."/>
            <person name="Arakawa K."/>
        </authorList>
    </citation>
    <scope>NUCLEOTIDE SEQUENCE [LARGE SCALE GENOMIC DNA]</scope>
</reference>
<evidence type="ECO:0000313" key="1">
    <source>
        <dbReference type="EMBL" id="GIY03455.1"/>
    </source>
</evidence>
<sequence length="103" mass="11469">MGDGLRFALEWEEFSLPANWWNGTATCTSKNGVSLSRYLLESCHDLLVNYWGWVISNTKKSVNDTVKNALSLAASENLMRDDAINLLESLGTLDILEMKEGGK</sequence>
<comment type="caution">
    <text evidence="1">The sequence shown here is derived from an EMBL/GenBank/DDBJ whole genome shotgun (WGS) entry which is preliminary data.</text>
</comment>
<organism evidence="1 2">
    <name type="scientific">Caerostris extrusa</name>
    <name type="common">Bark spider</name>
    <name type="synonym">Caerostris bankana</name>
    <dbReference type="NCBI Taxonomy" id="172846"/>
    <lineage>
        <taxon>Eukaryota</taxon>
        <taxon>Metazoa</taxon>
        <taxon>Ecdysozoa</taxon>
        <taxon>Arthropoda</taxon>
        <taxon>Chelicerata</taxon>
        <taxon>Arachnida</taxon>
        <taxon>Araneae</taxon>
        <taxon>Araneomorphae</taxon>
        <taxon>Entelegynae</taxon>
        <taxon>Araneoidea</taxon>
        <taxon>Araneidae</taxon>
        <taxon>Caerostris</taxon>
    </lineage>
</organism>
<name>A0AAV4Q635_CAEEX</name>
<proteinExistence type="predicted"/>
<protein>
    <submittedName>
        <fullName evidence="1">Uncharacterized protein</fullName>
    </submittedName>
</protein>